<dbReference type="Proteomes" id="UP000321907">
    <property type="component" value="Unassembled WGS sequence"/>
</dbReference>
<accession>A0A5C7FV35</accession>
<gene>
    <name evidence="2" type="ORF">FUA23_06585</name>
</gene>
<keyword evidence="3" id="KW-1185">Reference proteome</keyword>
<comment type="caution">
    <text evidence="2">The sequence shown here is derived from an EMBL/GenBank/DDBJ whole genome shotgun (WGS) entry which is preliminary data.</text>
</comment>
<evidence type="ECO:0000313" key="2">
    <source>
        <dbReference type="EMBL" id="TXF90480.1"/>
    </source>
</evidence>
<dbReference type="InterPro" id="IPR041657">
    <property type="entry name" value="HTH_17"/>
</dbReference>
<sequence>MRKAAETTPPPASGNDHLPELITKKQAAKMLQVSTGTVDNYVADGLLNKLKIGTRNVRFERGEVEKLARRL</sequence>
<dbReference type="OrthoDB" id="4870800at2"/>
<dbReference type="SUPFAM" id="SSF46955">
    <property type="entry name" value="Putative DNA-binding domain"/>
    <property type="match status" value="1"/>
</dbReference>
<dbReference type="InterPro" id="IPR009061">
    <property type="entry name" value="DNA-bd_dom_put_sf"/>
</dbReference>
<evidence type="ECO:0000259" key="1">
    <source>
        <dbReference type="Pfam" id="PF12728"/>
    </source>
</evidence>
<proteinExistence type="predicted"/>
<organism evidence="2 3">
    <name type="scientific">Neolewinella aurantiaca</name>
    <dbReference type="NCBI Taxonomy" id="2602767"/>
    <lineage>
        <taxon>Bacteria</taxon>
        <taxon>Pseudomonadati</taxon>
        <taxon>Bacteroidota</taxon>
        <taxon>Saprospiria</taxon>
        <taxon>Saprospirales</taxon>
        <taxon>Lewinellaceae</taxon>
        <taxon>Neolewinella</taxon>
    </lineage>
</organism>
<reference evidence="2 3" key="1">
    <citation type="submission" date="2019-08" db="EMBL/GenBank/DDBJ databases">
        <title>Lewinella sp. strain SSH13 Genome sequencing and assembly.</title>
        <authorList>
            <person name="Kim I."/>
        </authorList>
    </citation>
    <scope>NUCLEOTIDE SEQUENCE [LARGE SCALE GENOMIC DNA]</scope>
    <source>
        <strain evidence="2 3">SSH13</strain>
    </source>
</reference>
<name>A0A5C7FV35_9BACT</name>
<feature type="domain" description="Helix-turn-helix" evidence="1">
    <location>
        <begin position="22"/>
        <end position="70"/>
    </location>
</feature>
<evidence type="ECO:0000313" key="3">
    <source>
        <dbReference type="Proteomes" id="UP000321907"/>
    </source>
</evidence>
<protein>
    <submittedName>
        <fullName evidence="2">Helix-turn-helix domain-containing protein</fullName>
    </submittedName>
</protein>
<dbReference type="AlphaFoldDB" id="A0A5C7FV35"/>
<dbReference type="EMBL" id="VOXD01000007">
    <property type="protein sequence ID" value="TXF90480.1"/>
    <property type="molecule type" value="Genomic_DNA"/>
</dbReference>
<dbReference type="Pfam" id="PF12728">
    <property type="entry name" value="HTH_17"/>
    <property type="match status" value="1"/>
</dbReference>